<dbReference type="Proteomes" id="UP000322876">
    <property type="component" value="Unassembled WGS sequence"/>
</dbReference>
<feature type="domain" description="Fe/B12 periplasmic-binding" evidence="1">
    <location>
        <begin position="26"/>
        <end position="265"/>
    </location>
</feature>
<organism evidence="2 3">
    <name type="scientific">Deferribacter autotrophicus</name>
    <dbReference type="NCBI Taxonomy" id="500465"/>
    <lineage>
        <taxon>Bacteria</taxon>
        <taxon>Pseudomonadati</taxon>
        <taxon>Deferribacterota</taxon>
        <taxon>Deferribacteres</taxon>
        <taxon>Deferribacterales</taxon>
        <taxon>Deferribacteraceae</taxon>
        <taxon>Deferribacter</taxon>
    </lineage>
</organism>
<dbReference type="InterPro" id="IPR050902">
    <property type="entry name" value="ABC_Transporter_SBP"/>
</dbReference>
<dbReference type="Pfam" id="PF01497">
    <property type="entry name" value="Peripla_BP_2"/>
    <property type="match status" value="1"/>
</dbReference>
<evidence type="ECO:0000313" key="2">
    <source>
        <dbReference type="EMBL" id="KAA0257830.1"/>
    </source>
</evidence>
<keyword evidence="3" id="KW-1185">Reference proteome</keyword>
<evidence type="ECO:0000259" key="1">
    <source>
        <dbReference type="PROSITE" id="PS50983"/>
    </source>
</evidence>
<dbReference type="OrthoDB" id="9787772at2"/>
<comment type="caution">
    <text evidence="2">The sequence shown here is derived from an EMBL/GenBank/DDBJ whole genome shotgun (WGS) entry which is preliminary data.</text>
</comment>
<accession>A0A5A8F1P4</accession>
<dbReference type="PANTHER" id="PTHR30535:SF34">
    <property type="entry name" value="MOLYBDATE-BINDING PROTEIN MOLA"/>
    <property type="match status" value="1"/>
</dbReference>
<dbReference type="InterPro" id="IPR002491">
    <property type="entry name" value="ABC_transptr_periplasmic_BD"/>
</dbReference>
<protein>
    <submittedName>
        <fullName evidence="2">Iron ABC transporter substrate-binding protein</fullName>
    </submittedName>
</protein>
<dbReference type="GO" id="GO:0071281">
    <property type="term" value="P:cellular response to iron ion"/>
    <property type="evidence" value="ECO:0007669"/>
    <property type="project" value="TreeGrafter"/>
</dbReference>
<gene>
    <name evidence="2" type="ORF">FHQ18_08790</name>
</gene>
<dbReference type="PROSITE" id="PS50983">
    <property type="entry name" value="FE_B12_PBP"/>
    <property type="match status" value="1"/>
</dbReference>
<dbReference type="EMBL" id="VFJB01000006">
    <property type="protein sequence ID" value="KAA0257830.1"/>
    <property type="molecule type" value="Genomic_DNA"/>
</dbReference>
<dbReference type="PANTHER" id="PTHR30535">
    <property type="entry name" value="VITAMIN B12-BINDING PROTEIN"/>
    <property type="match status" value="1"/>
</dbReference>
<dbReference type="AlphaFoldDB" id="A0A5A8F1P4"/>
<sequence length="265" mass="30761">MRFLKSILIILTVIFWLCKYSFAYDRVVILSPAAVDIFSKLGLDDSIVGVTRHIKEFKKARKVGSHIKPNIEIIASLNPDLIVYSNEKYFPKLLKSKVDAKFYRYDPRTVEEIFEKILEISKMMDVPQKGVRLVDDLKVKLKKVKKLRKIPKVVYEVMYVPYMVAGEKNIVSDVIRKAGGINLVKINRKLVRYSLEKVLALNPDIYIYQVGPMNKKAVAPEKRLEFKSLKSKFVEVDELLFSRGNSHTIDAILQLNEIFYRWSNE</sequence>
<dbReference type="SUPFAM" id="SSF53807">
    <property type="entry name" value="Helical backbone' metal receptor"/>
    <property type="match status" value="1"/>
</dbReference>
<dbReference type="Gene3D" id="3.40.50.1980">
    <property type="entry name" value="Nitrogenase molybdenum iron protein domain"/>
    <property type="match status" value="2"/>
</dbReference>
<proteinExistence type="predicted"/>
<dbReference type="RefSeq" id="WP_149266803.1">
    <property type="nucleotide sequence ID" value="NZ_VFJB01000006.1"/>
</dbReference>
<name>A0A5A8F1P4_9BACT</name>
<reference evidence="2 3" key="1">
    <citation type="submission" date="2019-06" db="EMBL/GenBank/DDBJ databases">
        <title>Genomic insights into carbon and energy metabolism of Deferribacter autotrophicus revealed new metabolic traits in the phylum Deferribacteres.</title>
        <authorList>
            <person name="Slobodkin A.I."/>
            <person name="Slobodkina G.B."/>
            <person name="Allioux M."/>
            <person name="Alain K."/>
            <person name="Jebbar M."/>
            <person name="Shadrin V."/>
            <person name="Kublanov I.V."/>
            <person name="Toshchakov S.V."/>
            <person name="Bonch-Osmolovskaya E.A."/>
        </authorList>
    </citation>
    <scope>NUCLEOTIDE SEQUENCE [LARGE SCALE GENOMIC DNA]</scope>
    <source>
        <strain evidence="2 3">SL50</strain>
    </source>
</reference>
<evidence type="ECO:0000313" key="3">
    <source>
        <dbReference type="Proteomes" id="UP000322876"/>
    </source>
</evidence>